<name>A0ABU1KVH4_9BURK</name>
<protein>
    <submittedName>
        <fullName evidence="1">Uncharacterized protein</fullName>
    </submittedName>
</protein>
<evidence type="ECO:0000313" key="1">
    <source>
        <dbReference type="EMBL" id="MDR6374949.1"/>
    </source>
</evidence>
<dbReference type="Proteomes" id="UP001185254">
    <property type="component" value="Unassembled WGS sequence"/>
</dbReference>
<comment type="caution">
    <text evidence="1">The sequence shown here is derived from an EMBL/GenBank/DDBJ whole genome shotgun (WGS) entry which is preliminary data.</text>
</comment>
<organism evidence="1 2">
    <name type="scientific">Paraburkholderia caledonica</name>
    <dbReference type="NCBI Taxonomy" id="134536"/>
    <lineage>
        <taxon>Bacteria</taxon>
        <taxon>Pseudomonadati</taxon>
        <taxon>Pseudomonadota</taxon>
        <taxon>Betaproteobacteria</taxon>
        <taxon>Burkholderiales</taxon>
        <taxon>Burkholderiaceae</taxon>
        <taxon>Paraburkholderia</taxon>
    </lineage>
</organism>
<accession>A0ABU1KVH4</accession>
<gene>
    <name evidence="1" type="ORF">J2776_001625</name>
</gene>
<sequence>MEAAETEKREGKVIIISPRAGVCPTFASPFEPHLECRR</sequence>
<evidence type="ECO:0000313" key="2">
    <source>
        <dbReference type="Proteomes" id="UP001185254"/>
    </source>
</evidence>
<proteinExistence type="predicted"/>
<keyword evidence="2" id="KW-1185">Reference proteome</keyword>
<dbReference type="EMBL" id="JAVDQN010000001">
    <property type="protein sequence ID" value="MDR6374949.1"/>
    <property type="molecule type" value="Genomic_DNA"/>
</dbReference>
<reference evidence="1 2" key="1">
    <citation type="submission" date="2023-07" db="EMBL/GenBank/DDBJ databases">
        <title>Sorghum-associated microbial communities from plants grown in Nebraska, USA.</title>
        <authorList>
            <person name="Schachtman D."/>
        </authorList>
    </citation>
    <scope>NUCLEOTIDE SEQUENCE [LARGE SCALE GENOMIC DNA]</scope>
    <source>
        <strain evidence="1 2">DS1039</strain>
    </source>
</reference>